<dbReference type="InterPro" id="IPR010841">
    <property type="entry name" value="EF-G-binding_N"/>
</dbReference>
<protein>
    <recommendedName>
        <fullName evidence="5">Fibronectin-binding protein</fullName>
    </recommendedName>
</protein>
<comment type="caution">
    <text evidence="3">The sequence shown here is derived from an EMBL/GenBank/DDBJ whole genome shotgun (WGS) entry which is preliminary data.</text>
</comment>
<dbReference type="eggNOG" id="ENOG5032UHI">
    <property type="taxonomic scope" value="Bacteria"/>
</dbReference>
<feature type="domain" description="Elongation factor G-binding protein N-terminal" evidence="1">
    <location>
        <begin position="3"/>
        <end position="84"/>
    </location>
</feature>
<accession>S0L2R3</accession>
<keyword evidence="4" id="KW-1185">Reference proteome</keyword>
<sequence length="213" mass="24787">MTTITPSEYWYAKEQIKSLVGAYHSVNDKRTIQTQQALIYEHTAFIFERSNELLAIWDRFLDVTTTREQAEAYFTAMKMFVLPMELPSTKQIDKLFRKVKKMNYPNLEQFDPRELSYLGWTDAGTNRKFIIRKRENRFEGVYGTFSTDIKKGHCAICNHISAVGFFLATTKTSGDGTYTKNGNYICSNSIQCNQQLTHIETFDRFFDTVSLKK</sequence>
<dbReference type="AlphaFoldDB" id="S0L2R3"/>
<organism evidence="3 4">
    <name type="scientific">Enterococcus sulfureus ATCC 49903</name>
    <dbReference type="NCBI Taxonomy" id="1140003"/>
    <lineage>
        <taxon>Bacteria</taxon>
        <taxon>Bacillati</taxon>
        <taxon>Bacillota</taxon>
        <taxon>Bacilli</taxon>
        <taxon>Lactobacillales</taxon>
        <taxon>Enterococcaceae</taxon>
        <taxon>Enterococcus</taxon>
    </lineage>
</organism>
<evidence type="ECO:0000259" key="2">
    <source>
        <dbReference type="Pfam" id="PF16571"/>
    </source>
</evidence>
<dbReference type="InterPro" id="IPR032330">
    <property type="entry name" value="EF-G-binding_C"/>
</dbReference>
<dbReference type="InterPro" id="IPR038344">
    <property type="entry name" value="EF-G_N_sf"/>
</dbReference>
<dbReference type="Pfam" id="PF16571">
    <property type="entry name" value="FBP_C"/>
    <property type="match status" value="1"/>
</dbReference>
<feature type="domain" description="Elongation factor G-binding protein C-terminal treble-clef zinc-finger" evidence="2">
    <location>
        <begin position="97"/>
        <end position="197"/>
    </location>
</feature>
<gene>
    <name evidence="3" type="ORF">I573_01699</name>
</gene>
<dbReference type="STRING" id="1140003.OMY_00979"/>
<name>S0L2R3_9ENTE</name>
<evidence type="ECO:0000313" key="3">
    <source>
        <dbReference type="EMBL" id="EOT83974.1"/>
    </source>
</evidence>
<dbReference type="RefSeq" id="WP_016185431.1">
    <property type="nucleotide sequence ID" value="NZ_ASWO01000005.1"/>
</dbReference>
<dbReference type="Pfam" id="PF07299">
    <property type="entry name" value="EF-G-binding_N"/>
    <property type="match status" value="1"/>
</dbReference>
<dbReference type="OrthoDB" id="1891078at2"/>
<dbReference type="EMBL" id="ASWO01000005">
    <property type="protein sequence ID" value="EOT83974.1"/>
    <property type="molecule type" value="Genomic_DNA"/>
</dbReference>
<dbReference type="Proteomes" id="UP000015961">
    <property type="component" value="Unassembled WGS sequence"/>
</dbReference>
<evidence type="ECO:0000313" key="4">
    <source>
        <dbReference type="Proteomes" id="UP000015961"/>
    </source>
</evidence>
<dbReference type="CDD" id="cd16342">
    <property type="entry name" value="FusC_FusB"/>
    <property type="match status" value="1"/>
</dbReference>
<evidence type="ECO:0008006" key="5">
    <source>
        <dbReference type="Google" id="ProtNLM"/>
    </source>
</evidence>
<evidence type="ECO:0000259" key="1">
    <source>
        <dbReference type="Pfam" id="PF07299"/>
    </source>
</evidence>
<dbReference type="Gene3D" id="1.20.1280.250">
    <property type="match status" value="1"/>
</dbReference>
<proteinExistence type="predicted"/>
<dbReference type="PATRIC" id="fig|1140003.3.peg.935"/>
<reference evidence="3 4" key="1">
    <citation type="submission" date="2013-03" db="EMBL/GenBank/DDBJ databases">
        <title>The Genome Sequence of Enterococcus sulfureus ATCC_49903 (PacBio/Illumina hybrid assembly).</title>
        <authorList>
            <consortium name="The Broad Institute Genomics Platform"/>
            <consortium name="The Broad Institute Genome Sequencing Center for Infectious Disease"/>
            <person name="Earl A."/>
            <person name="Russ C."/>
            <person name="Gilmore M."/>
            <person name="Surin D."/>
            <person name="Walker B."/>
            <person name="Young S."/>
            <person name="Zeng Q."/>
            <person name="Gargeya S."/>
            <person name="Fitzgerald M."/>
            <person name="Haas B."/>
            <person name="Abouelleil A."/>
            <person name="Allen A.W."/>
            <person name="Alvarado L."/>
            <person name="Arachchi H.M."/>
            <person name="Berlin A.M."/>
            <person name="Chapman S.B."/>
            <person name="Gainer-Dewar J."/>
            <person name="Goldberg J."/>
            <person name="Griggs A."/>
            <person name="Gujja S."/>
            <person name="Hansen M."/>
            <person name="Howarth C."/>
            <person name="Imamovic A."/>
            <person name="Ireland A."/>
            <person name="Larimer J."/>
            <person name="McCowan C."/>
            <person name="Murphy C."/>
            <person name="Pearson M."/>
            <person name="Poon T.W."/>
            <person name="Priest M."/>
            <person name="Roberts A."/>
            <person name="Saif S."/>
            <person name="Shea T."/>
            <person name="Sisk P."/>
            <person name="Sykes S."/>
            <person name="Wortman J."/>
            <person name="Nusbaum C."/>
            <person name="Birren B."/>
        </authorList>
    </citation>
    <scope>NUCLEOTIDE SEQUENCE [LARGE SCALE GENOMIC DNA]</scope>
    <source>
        <strain evidence="3 4">ATCC 49903</strain>
    </source>
</reference>